<proteinExistence type="predicted"/>
<dbReference type="PANTHER" id="PTHR41814:SF1">
    <property type="entry name" value="CELLULASE"/>
    <property type="match status" value="1"/>
</dbReference>
<dbReference type="SUPFAM" id="SSF48208">
    <property type="entry name" value="Six-hairpin glycosidases"/>
    <property type="match status" value="1"/>
</dbReference>
<dbReference type="Proteomes" id="UP001497453">
    <property type="component" value="Chromosome 3"/>
</dbReference>
<sequence length="397" mass="44638">MSRIAFLLPPLLSTQRSSWEQGIASQALLETYTQHTLPSDHGLPDLLPYLHGFVHDAIVRQADDGRLAVALNGDGTSDPGAADPTCIGETLYYLLRKFPTEVDFNRLISAVERMLDYVLKTCPRAVVEQIVNRNPSQDDLLLSHRIDALQIWSDTVYMLPPFLAAAAVYYTQHPNPQYDPPSLLRMAIQQVILAATALQSSDGEWSHIYDLTERKFQRKGFWGVGNGWVCGGIIRIFRTLVSSLLPGNEQLKDILLNTEVADRLKRCYDLLTHTLKACLHHIRPDGLFHDVLDDPSSFVETNLSQQLSYSLYRLLHLHLHTPPHIRDALHLPDVSKEQTDRWAALAGQLREAAIKKTDTLGFVRDVCGSPTFDKPGTAAEGQAWAILMEVARLDWEY</sequence>
<organism evidence="2 3">
    <name type="scientific">Somion occarium</name>
    <dbReference type="NCBI Taxonomy" id="3059160"/>
    <lineage>
        <taxon>Eukaryota</taxon>
        <taxon>Fungi</taxon>
        <taxon>Dikarya</taxon>
        <taxon>Basidiomycota</taxon>
        <taxon>Agaricomycotina</taxon>
        <taxon>Agaricomycetes</taxon>
        <taxon>Polyporales</taxon>
        <taxon>Cerrenaceae</taxon>
        <taxon>Somion</taxon>
    </lineage>
</organism>
<reference evidence="3" key="1">
    <citation type="submission" date="2024-04" db="EMBL/GenBank/DDBJ databases">
        <authorList>
            <person name="Shaw F."/>
            <person name="Minotto A."/>
        </authorList>
    </citation>
    <scope>NUCLEOTIDE SEQUENCE [LARGE SCALE GENOMIC DNA]</scope>
</reference>
<keyword evidence="3" id="KW-1185">Reference proteome</keyword>
<name>A0ABP1DB92_9APHY</name>
<dbReference type="InterPro" id="IPR012341">
    <property type="entry name" value="6hp_glycosidase-like_sf"/>
</dbReference>
<dbReference type="InterPro" id="IPR010905">
    <property type="entry name" value="Glyco_hydro_88"/>
</dbReference>
<protein>
    <submittedName>
        <fullName evidence="2">Uncharacterized protein</fullName>
    </submittedName>
</protein>
<dbReference type="EMBL" id="OZ037946">
    <property type="protein sequence ID" value="CAL1703959.1"/>
    <property type="molecule type" value="Genomic_DNA"/>
</dbReference>
<dbReference type="Gene3D" id="1.50.10.10">
    <property type="match status" value="1"/>
</dbReference>
<evidence type="ECO:0000256" key="1">
    <source>
        <dbReference type="ARBA" id="ARBA00022801"/>
    </source>
</evidence>
<evidence type="ECO:0000313" key="2">
    <source>
        <dbReference type="EMBL" id="CAL1703959.1"/>
    </source>
</evidence>
<gene>
    <name evidence="2" type="ORF">GFSPODELE1_LOCUS4790</name>
</gene>
<dbReference type="PANTHER" id="PTHR41814">
    <property type="entry name" value="EXPRESSED PROTEIN"/>
    <property type="match status" value="1"/>
</dbReference>
<evidence type="ECO:0000313" key="3">
    <source>
        <dbReference type="Proteomes" id="UP001497453"/>
    </source>
</evidence>
<dbReference type="Pfam" id="PF07470">
    <property type="entry name" value="Glyco_hydro_88"/>
    <property type="match status" value="1"/>
</dbReference>
<dbReference type="InterPro" id="IPR008928">
    <property type="entry name" value="6-hairpin_glycosidase_sf"/>
</dbReference>
<keyword evidence="1" id="KW-0378">Hydrolase</keyword>
<accession>A0ABP1DB92</accession>